<organism evidence="1 2">
    <name type="scientific">Rozella allomycis (strain CSF55)</name>
    <dbReference type="NCBI Taxonomy" id="988480"/>
    <lineage>
        <taxon>Eukaryota</taxon>
        <taxon>Fungi</taxon>
        <taxon>Fungi incertae sedis</taxon>
        <taxon>Cryptomycota</taxon>
        <taxon>Cryptomycota incertae sedis</taxon>
        <taxon>Rozella</taxon>
    </lineage>
</organism>
<evidence type="ECO:0000313" key="2">
    <source>
        <dbReference type="Proteomes" id="UP000281549"/>
    </source>
</evidence>
<proteinExistence type="predicted"/>
<dbReference type="Proteomes" id="UP000281549">
    <property type="component" value="Unassembled WGS sequence"/>
</dbReference>
<dbReference type="EMBL" id="ML006055">
    <property type="protein sequence ID" value="RKP17051.1"/>
    <property type="molecule type" value="Genomic_DNA"/>
</dbReference>
<gene>
    <name evidence="1" type="ORF">ROZALSC1DRAFT_31102</name>
</gene>
<sequence>MQRATIPLNVARKYSSFNTIYTKLKGNLFFKSKNQLYEDIDRNISQLCIDHNYDEAIRKYLKSPREFVPSQNTFSDLLALTLSMVKEEDYLRATVGYFDKSARVDIEKQPPWYITQKILYHMRETKKDAPMHVFEALSQHFLEIGDASSHERLYFYILNRWKEIPSNPICVNQLKFWFQKMEQQKIEILLKDMTRVDIHDIKSINYMLRLYYERSDFGGIDFAVRLMEERELFPEAGNVKIVASFLEKRNKTDYLEKIVKHMFEMKEPKWGSIALSYLLRCIARKGELEKVRILLDKISIDIPTFQIQDKNYLAVWRGLLEYDVRIAFDYFKANFGFITQDPKWANCLLAAAHENIFDEESLVYLSKQATFLQHPEINEQKTPFAYFVSRKIATIYPLPLVYVDCLGILETSDKITAPTILSLLKGLHIIHKESFKEILRILLPKLEAALIQSNDYKDNIKRVIKFLKQAKCDKEAYLISKILENK</sequence>
<protein>
    <submittedName>
        <fullName evidence="1">Uncharacterized protein</fullName>
    </submittedName>
</protein>
<reference evidence="2" key="1">
    <citation type="journal article" date="2018" name="Nat. Microbiol.">
        <title>Leveraging single-cell genomics to expand the fungal tree of life.</title>
        <authorList>
            <person name="Ahrendt S.R."/>
            <person name="Quandt C.A."/>
            <person name="Ciobanu D."/>
            <person name="Clum A."/>
            <person name="Salamov A."/>
            <person name="Andreopoulos B."/>
            <person name="Cheng J.F."/>
            <person name="Woyke T."/>
            <person name="Pelin A."/>
            <person name="Henrissat B."/>
            <person name="Reynolds N.K."/>
            <person name="Benny G.L."/>
            <person name="Smith M.E."/>
            <person name="James T.Y."/>
            <person name="Grigoriev I.V."/>
        </authorList>
    </citation>
    <scope>NUCLEOTIDE SEQUENCE [LARGE SCALE GENOMIC DNA]</scope>
    <source>
        <strain evidence="2">CSF55</strain>
    </source>
</reference>
<name>A0A4P9YEP7_ROZAC</name>
<accession>A0A4P9YEP7</accession>
<evidence type="ECO:0000313" key="1">
    <source>
        <dbReference type="EMBL" id="RKP17051.1"/>
    </source>
</evidence>
<dbReference type="AlphaFoldDB" id="A0A4P9YEP7"/>